<proteinExistence type="predicted"/>
<accession>A0AAV7L2H7</accession>
<sequence>MLSLYRARKIYSVTRYEFPTDSSLLLIPLLRLVVIEFHVVVVICLFIWGCSNNARSGVHRHVEIAKNKLSILIMASGTV</sequence>
<feature type="transmembrane region" description="Helical" evidence="1">
    <location>
        <begin position="25"/>
        <end position="50"/>
    </location>
</feature>
<dbReference type="Proteomes" id="UP001066276">
    <property type="component" value="Chromosome 12"/>
</dbReference>
<keyword evidence="1" id="KW-0812">Transmembrane</keyword>
<evidence type="ECO:0000256" key="1">
    <source>
        <dbReference type="SAM" id="Phobius"/>
    </source>
</evidence>
<evidence type="ECO:0000313" key="2">
    <source>
        <dbReference type="EMBL" id="KAJ1085740.1"/>
    </source>
</evidence>
<comment type="caution">
    <text evidence="2">The sequence shown here is derived from an EMBL/GenBank/DDBJ whole genome shotgun (WGS) entry which is preliminary data.</text>
</comment>
<reference evidence="2" key="1">
    <citation type="journal article" date="2022" name="bioRxiv">
        <title>Sequencing and chromosome-scale assembly of the giantPleurodeles waltlgenome.</title>
        <authorList>
            <person name="Brown T."/>
            <person name="Elewa A."/>
            <person name="Iarovenko S."/>
            <person name="Subramanian E."/>
            <person name="Araus A.J."/>
            <person name="Petzold A."/>
            <person name="Susuki M."/>
            <person name="Suzuki K.-i.T."/>
            <person name="Hayashi T."/>
            <person name="Toyoda A."/>
            <person name="Oliveira C."/>
            <person name="Osipova E."/>
            <person name="Leigh N.D."/>
            <person name="Simon A."/>
            <person name="Yun M.H."/>
        </authorList>
    </citation>
    <scope>NUCLEOTIDE SEQUENCE</scope>
    <source>
        <strain evidence="2">20211129_DDA</strain>
        <tissue evidence="2">Liver</tissue>
    </source>
</reference>
<keyword evidence="3" id="KW-1185">Reference proteome</keyword>
<keyword evidence="1" id="KW-0472">Membrane</keyword>
<evidence type="ECO:0000313" key="3">
    <source>
        <dbReference type="Proteomes" id="UP001066276"/>
    </source>
</evidence>
<keyword evidence="1" id="KW-1133">Transmembrane helix</keyword>
<dbReference type="EMBL" id="JANPWB010000016">
    <property type="protein sequence ID" value="KAJ1085740.1"/>
    <property type="molecule type" value="Genomic_DNA"/>
</dbReference>
<name>A0AAV7L2H7_PLEWA</name>
<dbReference type="AlphaFoldDB" id="A0AAV7L2H7"/>
<gene>
    <name evidence="2" type="ORF">NDU88_005865</name>
</gene>
<protein>
    <submittedName>
        <fullName evidence="2">Uncharacterized protein</fullName>
    </submittedName>
</protein>
<organism evidence="2 3">
    <name type="scientific">Pleurodeles waltl</name>
    <name type="common">Iberian ribbed newt</name>
    <dbReference type="NCBI Taxonomy" id="8319"/>
    <lineage>
        <taxon>Eukaryota</taxon>
        <taxon>Metazoa</taxon>
        <taxon>Chordata</taxon>
        <taxon>Craniata</taxon>
        <taxon>Vertebrata</taxon>
        <taxon>Euteleostomi</taxon>
        <taxon>Amphibia</taxon>
        <taxon>Batrachia</taxon>
        <taxon>Caudata</taxon>
        <taxon>Salamandroidea</taxon>
        <taxon>Salamandridae</taxon>
        <taxon>Pleurodelinae</taxon>
        <taxon>Pleurodeles</taxon>
    </lineage>
</organism>